<gene>
    <name evidence="1" type="ordered locus">EAE_22170</name>
</gene>
<dbReference type="KEGG" id="eae:EAE_22170"/>
<reference evidence="1 2" key="1">
    <citation type="journal article" date="2012" name="J. Bacteriol.">
        <title>Complete genome sequence of Enterobacter aerogenes KCTC 2190.</title>
        <authorList>
            <person name="Shin S.H."/>
            <person name="Kim S."/>
            <person name="Kim J.Y."/>
            <person name="Lee S."/>
            <person name="Um Y."/>
            <person name="Oh M.K."/>
            <person name="Kim Y.R."/>
            <person name="Lee J."/>
            <person name="Yang K.S."/>
        </authorList>
    </citation>
    <scope>NUCLEOTIDE SEQUENCE [LARGE SCALE GENOMIC DNA]</scope>
    <source>
        <strain evidence="1 2">KCTC 2190</strain>
    </source>
</reference>
<protein>
    <submittedName>
        <fullName evidence="1">Uncharacterized protein</fullName>
    </submittedName>
</protein>
<dbReference type="HOGENOM" id="CLU_2842878_0_0_6"/>
<dbReference type="EMBL" id="CP002824">
    <property type="protein sequence ID" value="AEG99333.1"/>
    <property type="molecule type" value="Genomic_DNA"/>
</dbReference>
<proteinExistence type="predicted"/>
<accession>A0A0H3FU95</accession>
<evidence type="ECO:0000313" key="2">
    <source>
        <dbReference type="Proteomes" id="UP000008881"/>
    </source>
</evidence>
<evidence type="ECO:0000313" key="1">
    <source>
        <dbReference type="EMBL" id="AEG99333.1"/>
    </source>
</evidence>
<sequence length="65" mass="7254">MHAATFAGGIKFHGDTMTISYNGRRAAKFFLAIIIGACLQKFFPDDLVLLLLSFVPFGIKLKWPH</sequence>
<keyword evidence="2" id="KW-1185">Reference proteome</keyword>
<organism evidence="1 2">
    <name type="scientific">Klebsiella aerogenes (strain ATCC 13048 / DSM 30053 / CCUG 1429 / JCM 1235 / KCTC 2190 / NBRC 13534 / NCIMB 10102 / NCTC 10006 / CDC 819-56)</name>
    <name type="common">Enterobacter aerogenes</name>
    <dbReference type="NCBI Taxonomy" id="1028307"/>
    <lineage>
        <taxon>Bacteria</taxon>
        <taxon>Pseudomonadati</taxon>
        <taxon>Pseudomonadota</taxon>
        <taxon>Gammaproteobacteria</taxon>
        <taxon>Enterobacterales</taxon>
        <taxon>Enterobacteriaceae</taxon>
        <taxon>Klebsiella/Raoultella group</taxon>
        <taxon>Klebsiella</taxon>
    </lineage>
</organism>
<dbReference type="Proteomes" id="UP000008881">
    <property type="component" value="Chromosome"/>
</dbReference>
<dbReference type="AlphaFoldDB" id="A0A0H3FU95"/>
<name>A0A0H3FU95_KLEAK</name>